<evidence type="ECO:0000256" key="9">
    <source>
        <dbReference type="PIRSR" id="PIRSR639901-2"/>
    </source>
</evidence>
<name>A3SN48_ROSNI</name>
<keyword evidence="13" id="KW-1185">Reference proteome</keyword>
<dbReference type="Pfam" id="PF04413">
    <property type="entry name" value="Glycos_transf_N"/>
    <property type="match status" value="1"/>
</dbReference>
<comment type="pathway">
    <text evidence="2 10">Bacterial outer membrane biogenesis; LPS core biosynthesis.</text>
</comment>
<comment type="caution">
    <text evidence="12">The sequence shown here is derived from an EMBL/GenBank/DDBJ whole genome shotgun (WGS) entry which is preliminary data.</text>
</comment>
<dbReference type="SUPFAM" id="SSF53756">
    <property type="entry name" value="UDP-Glycosyltransferase/glycogen phosphorylase"/>
    <property type="match status" value="1"/>
</dbReference>
<keyword evidence="10" id="KW-0448">Lipopolysaccharide biosynthesis</keyword>
<keyword evidence="5 10" id="KW-0808">Transferase</keyword>
<dbReference type="HOGENOM" id="CLU_036146_1_1_5"/>
<accession>A3SN48</accession>
<comment type="function">
    <text evidence="1 10">Involved in lipopolysaccharide (LPS) biosynthesis. Catalyzes the transfer of 3-deoxy-D-manno-octulosonate (Kdo) residue(s) from CMP-Kdo to lipid IV(A), the tetraacyldisaccharide-1,4'-bisphosphate precursor of lipid A.</text>
</comment>
<dbReference type="Proteomes" id="UP000005954">
    <property type="component" value="Unassembled WGS sequence"/>
</dbReference>
<feature type="site" description="Transition state stabilizer" evidence="9">
    <location>
        <position position="199"/>
    </location>
</feature>
<evidence type="ECO:0000256" key="3">
    <source>
        <dbReference type="ARBA" id="ARBA00012621"/>
    </source>
</evidence>
<dbReference type="InterPro" id="IPR007507">
    <property type="entry name" value="Glycos_transf_N"/>
</dbReference>
<keyword evidence="10" id="KW-1003">Cell membrane</keyword>
<evidence type="ECO:0000256" key="10">
    <source>
        <dbReference type="RuleBase" id="RU365103"/>
    </source>
</evidence>
<keyword evidence="10" id="KW-0472">Membrane</keyword>
<evidence type="ECO:0000313" key="12">
    <source>
        <dbReference type="EMBL" id="EAP75888.1"/>
    </source>
</evidence>
<evidence type="ECO:0000256" key="5">
    <source>
        <dbReference type="ARBA" id="ARBA00022679"/>
    </source>
</evidence>
<dbReference type="EC" id="2.4.99.12" evidence="3 10"/>
<sequence length="416" mass="45398">MTRALAPLAWRRVQRKLAANGADPARISERLGRTALPRPAGRLIWFHAASVGESVSVLRLIDHLGQSEPNLRFLITSGTATSADVLARRLPKRTQHQFAPLDTREALRRFLAHWHPDLGVFVESELWPHMIEMAYAHDVPLALINARISDRSARGWKRFGRTARYLLSHFSIIHCQDQRTADHFHDLGLRRARAGGNLKAAAGALPYDAAVLTRLRGVIGTRPLWVASSTHPGEEETVLAAHAEILKSRPDALLILVPRHPERAREILEKGTAVIPTWSRRSTDMPISAKTQVYLADTMGETGLWYALSPIVFLGGSLTPVGGHNPYEPAAAGAAVLHGPLYANFTEAYAAFDSHGGALEVADAGALSEAVLGLMSDAQALDTMRENARAFAQSQTQILDEIGAALLSLLATGRRR</sequence>
<evidence type="ECO:0000256" key="8">
    <source>
        <dbReference type="PIRSR" id="PIRSR639901-1"/>
    </source>
</evidence>
<dbReference type="eggNOG" id="COG1519">
    <property type="taxonomic scope" value="Bacteria"/>
</dbReference>
<dbReference type="Gene3D" id="3.40.50.2000">
    <property type="entry name" value="Glycogen Phosphorylase B"/>
    <property type="match status" value="1"/>
</dbReference>
<dbReference type="GO" id="GO:0005886">
    <property type="term" value="C:plasma membrane"/>
    <property type="evidence" value="ECO:0007669"/>
    <property type="project" value="UniProtKB-SubCell"/>
</dbReference>
<dbReference type="GO" id="GO:0043842">
    <property type="term" value="F:Kdo transferase activity"/>
    <property type="evidence" value="ECO:0007669"/>
    <property type="project" value="UniProtKB-EC"/>
</dbReference>
<comment type="catalytic activity">
    <reaction evidence="7 10">
        <text>lipid IVA (E. coli) + CMP-3-deoxy-beta-D-manno-octulosonate = alpha-Kdo-(2-&gt;6)-lipid IVA (E. coli) + CMP + H(+)</text>
        <dbReference type="Rhea" id="RHEA:28066"/>
        <dbReference type="ChEBI" id="CHEBI:15378"/>
        <dbReference type="ChEBI" id="CHEBI:58603"/>
        <dbReference type="ChEBI" id="CHEBI:60364"/>
        <dbReference type="ChEBI" id="CHEBI:60377"/>
        <dbReference type="ChEBI" id="CHEBI:85987"/>
        <dbReference type="EC" id="2.4.99.12"/>
    </reaction>
</comment>
<organism evidence="12 13">
    <name type="scientific">Roseovarius nubinhibens (strain ATCC BAA-591 / DSM 15170 / ISM)</name>
    <dbReference type="NCBI Taxonomy" id="89187"/>
    <lineage>
        <taxon>Bacteria</taxon>
        <taxon>Pseudomonadati</taxon>
        <taxon>Pseudomonadota</taxon>
        <taxon>Alphaproteobacteria</taxon>
        <taxon>Rhodobacterales</taxon>
        <taxon>Roseobacteraceae</taxon>
        <taxon>Roseovarius</taxon>
    </lineage>
</organism>
<dbReference type="PANTHER" id="PTHR42755">
    <property type="entry name" value="3-DEOXY-MANNO-OCTULOSONATE CYTIDYLYLTRANSFERASE"/>
    <property type="match status" value="1"/>
</dbReference>
<proteinExistence type="inferred from homology"/>
<evidence type="ECO:0000256" key="6">
    <source>
        <dbReference type="ARBA" id="ARBA00031445"/>
    </source>
</evidence>
<dbReference type="STRING" id="89187.ISM_13520"/>
<dbReference type="Gene3D" id="3.40.50.11720">
    <property type="entry name" value="3-Deoxy-D-manno-octulosonic-acid transferase, N-terminal domain"/>
    <property type="match status" value="1"/>
</dbReference>
<feature type="site" description="Transition state stabilizer" evidence="9">
    <location>
        <position position="123"/>
    </location>
</feature>
<dbReference type="UniPathway" id="UPA00958"/>
<dbReference type="InterPro" id="IPR039901">
    <property type="entry name" value="Kdotransferase"/>
</dbReference>
<gene>
    <name evidence="12" type="ORF">ISM_13520</name>
</gene>
<evidence type="ECO:0000256" key="1">
    <source>
        <dbReference type="ARBA" id="ARBA00003394"/>
    </source>
</evidence>
<dbReference type="GO" id="GO:0009244">
    <property type="term" value="P:lipopolysaccharide core region biosynthetic process"/>
    <property type="evidence" value="ECO:0007669"/>
    <property type="project" value="UniProtKB-UniRule"/>
</dbReference>
<dbReference type="GO" id="GO:0009245">
    <property type="term" value="P:lipid A biosynthetic process"/>
    <property type="evidence" value="ECO:0007669"/>
    <property type="project" value="TreeGrafter"/>
</dbReference>
<evidence type="ECO:0000313" key="13">
    <source>
        <dbReference type="Proteomes" id="UP000005954"/>
    </source>
</evidence>
<dbReference type="EMBL" id="AALY01000002">
    <property type="protein sequence ID" value="EAP75888.1"/>
    <property type="molecule type" value="Genomic_DNA"/>
</dbReference>
<evidence type="ECO:0000256" key="7">
    <source>
        <dbReference type="ARBA" id="ARBA00049183"/>
    </source>
</evidence>
<protein>
    <recommendedName>
        <fullName evidence="4 10">3-deoxy-D-manno-octulosonic acid transferase</fullName>
        <shortName evidence="10">Kdo transferase</shortName>
        <ecNumber evidence="3 10">2.4.99.12</ecNumber>
    </recommendedName>
    <alternativeName>
        <fullName evidence="6 10">Lipid IV(A) 3-deoxy-D-manno-octulosonic acid transferase</fullName>
    </alternativeName>
</protein>
<evidence type="ECO:0000259" key="11">
    <source>
        <dbReference type="Pfam" id="PF04413"/>
    </source>
</evidence>
<dbReference type="AlphaFoldDB" id="A3SN48"/>
<dbReference type="InterPro" id="IPR038107">
    <property type="entry name" value="Glycos_transf_N_sf"/>
</dbReference>
<comment type="similarity">
    <text evidence="10">Belongs to the glycosyltransferase group 1 family.</text>
</comment>
<dbReference type="PANTHER" id="PTHR42755:SF1">
    <property type="entry name" value="3-DEOXY-D-MANNO-OCTULOSONIC ACID TRANSFERASE, MITOCHONDRIAL-RELATED"/>
    <property type="match status" value="1"/>
</dbReference>
<feature type="domain" description="3-deoxy-D-manno-octulosonic-acid transferase N-terminal" evidence="11">
    <location>
        <begin position="26"/>
        <end position="200"/>
    </location>
</feature>
<comment type="subcellular location">
    <subcellularLocation>
        <location evidence="10">Cell membrane</location>
    </subcellularLocation>
</comment>
<evidence type="ECO:0000256" key="4">
    <source>
        <dbReference type="ARBA" id="ARBA00019077"/>
    </source>
</evidence>
<feature type="active site" description="Proton acceptor" evidence="8">
    <location>
        <position position="53"/>
    </location>
</feature>
<reference evidence="12 13" key="1">
    <citation type="submission" date="2005-12" db="EMBL/GenBank/DDBJ databases">
        <authorList>
            <person name="Moran M.A."/>
            <person name="Ferriera S."/>
            <person name="Johnson J."/>
            <person name="Kravitz S."/>
            <person name="Halpern A."/>
            <person name="Remington K."/>
            <person name="Beeson K."/>
            <person name="Tran B."/>
            <person name="Rogers Y.-H."/>
            <person name="Friedman R."/>
            <person name="Venter J.C."/>
        </authorList>
    </citation>
    <scope>NUCLEOTIDE SEQUENCE [LARGE SCALE GENOMIC DNA]</scope>
    <source>
        <strain evidence="13">ATCC BAA-591 / DSM 15170 / ISM</strain>
    </source>
</reference>
<evidence type="ECO:0000256" key="2">
    <source>
        <dbReference type="ARBA" id="ARBA00004713"/>
    </source>
</evidence>